<protein>
    <submittedName>
        <fullName evidence="1">Uncharacterized protein</fullName>
    </submittedName>
</protein>
<keyword evidence="2" id="KW-1185">Reference proteome</keyword>
<dbReference type="Proteomes" id="UP000664521">
    <property type="component" value="Unassembled WGS sequence"/>
</dbReference>
<gene>
    <name evidence="1" type="ORF">HETSPECPRED_002658</name>
</gene>
<name>A0A8H3PI79_9LECA</name>
<feature type="non-terminal residue" evidence="1">
    <location>
        <position position="1"/>
    </location>
</feature>
<comment type="caution">
    <text evidence="1">The sequence shown here is derived from an EMBL/GenBank/DDBJ whole genome shotgun (WGS) entry which is preliminary data.</text>
</comment>
<dbReference type="EMBL" id="CAJPDS010000165">
    <property type="protein sequence ID" value="CAF9940865.1"/>
    <property type="molecule type" value="Genomic_DNA"/>
</dbReference>
<evidence type="ECO:0000313" key="2">
    <source>
        <dbReference type="Proteomes" id="UP000664521"/>
    </source>
</evidence>
<dbReference type="AlphaFoldDB" id="A0A8H3PI79"/>
<organism evidence="1 2">
    <name type="scientific">Heterodermia speciosa</name>
    <dbReference type="NCBI Taxonomy" id="116794"/>
    <lineage>
        <taxon>Eukaryota</taxon>
        <taxon>Fungi</taxon>
        <taxon>Dikarya</taxon>
        <taxon>Ascomycota</taxon>
        <taxon>Pezizomycotina</taxon>
        <taxon>Lecanoromycetes</taxon>
        <taxon>OSLEUM clade</taxon>
        <taxon>Lecanoromycetidae</taxon>
        <taxon>Caliciales</taxon>
        <taxon>Physciaceae</taxon>
        <taxon>Heterodermia</taxon>
    </lineage>
</organism>
<evidence type="ECO:0000313" key="1">
    <source>
        <dbReference type="EMBL" id="CAF9940865.1"/>
    </source>
</evidence>
<sequence>QSTEINVYVKKIAFYMRLQQSNQQQQQQRRSLSFHTSKLSITQLDNSAERFREFDIEYFDFTCSESHDKSDYVTINDKIYYRDV</sequence>
<accession>A0A8H3PI79</accession>
<proteinExistence type="predicted"/>
<reference evidence="1" key="1">
    <citation type="submission" date="2021-03" db="EMBL/GenBank/DDBJ databases">
        <authorList>
            <person name="Tagirdzhanova G."/>
        </authorList>
    </citation>
    <scope>NUCLEOTIDE SEQUENCE</scope>
</reference>